<feature type="domain" description="Endoribonuclease L-PSP/chorismate mutase-like" evidence="1">
    <location>
        <begin position="5"/>
        <end position="144"/>
    </location>
</feature>
<sequence>MGAVEQRLAEAGIEIPEVAAPVASYVPATEHAGLVYTSGQLPMVSGTLAETGIVGEGVGTVTPQRAAELAQICAVNALAAAKAVVGDLDRIERVVKVVGFVASEAGFAGQPAVVNGASELMATAFGEAGQHARSAVGVAALPLGAPVEVEVVLAVRD</sequence>
<dbReference type="RefSeq" id="WP_015780432.1">
    <property type="nucleotide sequence ID" value="NC_013169.1"/>
</dbReference>
<organism evidence="2 3">
    <name type="scientific">Kytococcus sedentarius (strain ATCC 14392 / DSM 20547 / JCM 11482 / CCUG 33030 / NBRC 15357 / NCTC 11040 / CCM 314 / 541)</name>
    <name type="common">Micrococcus sedentarius</name>
    <dbReference type="NCBI Taxonomy" id="478801"/>
    <lineage>
        <taxon>Bacteria</taxon>
        <taxon>Bacillati</taxon>
        <taxon>Actinomycetota</taxon>
        <taxon>Actinomycetes</taxon>
        <taxon>Micrococcales</taxon>
        <taxon>Kytococcaceae</taxon>
        <taxon>Kytococcus</taxon>
    </lineage>
</organism>
<dbReference type="PANTHER" id="PTHR43760">
    <property type="entry name" value="ENDORIBONUCLEASE-RELATED"/>
    <property type="match status" value="1"/>
</dbReference>
<accession>C7NG97</accession>
<dbReference type="SUPFAM" id="SSF55298">
    <property type="entry name" value="YjgF-like"/>
    <property type="match status" value="1"/>
</dbReference>
<reference evidence="2 3" key="1">
    <citation type="journal article" date="2009" name="Stand. Genomic Sci.">
        <title>Complete genome sequence of Kytococcus sedentarius type strain (541).</title>
        <authorList>
            <person name="Sims D."/>
            <person name="Brettin T."/>
            <person name="Detter J.C."/>
            <person name="Han C."/>
            <person name="Lapidus A."/>
            <person name="Copeland A."/>
            <person name="Glavina Del Rio T."/>
            <person name="Nolan M."/>
            <person name="Chen F."/>
            <person name="Lucas S."/>
            <person name="Tice H."/>
            <person name="Cheng J.F."/>
            <person name="Bruce D."/>
            <person name="Goodwin L."/>
            <person name="Pitluck S."/>
            <person name="Ovchinnikova G."/>
            <person name="Pati A."/>
            <person name="Ivanova N."/>
            <person name="Mavrommatis K."/>
            <person name="Chen A."/>
            <person name="Palaniappan K."/>
            <person name="D'haeseleer P."/>
            <person name="Chain P."/>
            <person name="Bristow J."/>
            <person name="Eisen J.A."/>
            <person name="Markowitz V."/>
            <person name="Hugenholtz P."/>
            <person name="Schneider S."/>
            <person name="Goker M."/>
            <person name="Pukall R."/>
            <person name="Kyrpides N.C."/>
            <person name="Klenk H.P."/>
        </authorList>
    </citation>
    <scope>NUCLEOTIDE SEQUENCE [LARGE SCALE GENOMIC DNA]</scope>
    <source>
        <strain evidence="3">ATCC 14392 / DSM 20547 / JCM 11482 / CCUG 33030 / NBRC 15357 / NCTC 11040 / CCM 314 / 541</strain>
    </source>
</reference>
<dbReference type="CDD" id="cd02199">
    <property type="entry name" value="YjgF_YER057c_UK114_like_1"/>
    <property type="match status" value="1"/>
</dbReference>
<protein>
    <submittedName>
        <fullName evidence="2">Translation initiation inhibitor, yjgF family</fullName>
    </submittedName>
</protein>
<dbReference type="Gene3D" id="3.30.1330.40">
    <property type="entry name" value="RutC-like"/>
    <property type="match status" value="1"/>
</dbReference>
<keyword evidence="3" id="KW-1185">Reference proteome</keyword>
<dbReference type="Proteomes" id="UP000006666">
    <property type="component" value="Chromosome"/>
</dbReference>
<dbReference type="EMBL" id="CP001686">
    <property type="protein sequence ID" value="ACV07506.1"/>
    <property type="molecule type" value="Genomic_DNA"/>
</dbReference>
<dbReference type="Pfam" id="PF14588">
    <property type="entry name" value="YjgF_endoribonc"/>
    <property type="match status" value="1"/>
</dbReference>
<name>C7NG97_KYTSD</name>
<dbReference type="PANTHER" id="PTHR43760:SF1">
    <property type="entry name" value="ENDORIBONUCLEASE L-PSP_CHORISMATE MUTASE-LIKE DOMAIN-CONTAINING PROTEIN"/>
    <property type="match status" value="1"/>
</dbReference>
<evidence type="ECO:0000313" key="2">
    <source>
        <dbReference type="EMBL" id="ACV07506.1"/>
    </source>
</evidence>
<dbReference type="AlphaFoldDB" id="C7NG97"/>
<dbReference type="STRING" id="478801.Ksed_25430"/>
<evidence type="ECO:0000259" key="1">
    <source>
        <dbReference type="Pfam" id="PF14588"/>
    </source>
</evidence>
<dbReference type="HOGENOM" id="CLU_104845_0_1_11"/>
<gene>
    <name evidence="2" type="ordered locus">Ksed_25430</name>
</gene>
<dbReference type="eggNOG" id="COG0251">
    <property type="taxonomic scope" value="Bacteria"/>
</dbReference>
<proteinExistence type="predicted"/>
<evidence type="ECO:0000313" key="3">
    <source>
        <dbReference type="Proteomes" id="UP000006666"/>
    </source>
</evidence>
<dbReference type="InterPro" id="IPR035959">
    <property type="entry name" value="RutC-like_sf"/>
</dbReference>
<dbReference type="KEGG" id="kse:Ksed_25430"/>
<dbReference type="InterPro" id="IPR013813">
    <property type="entry name" value="Endoribo_LPSP/chorism_mut-like"/>
</dbReference>